<keyword evidence="2" id="KW-1185">Reference proteome</keyword>
<evidence type="ECO:0008006" key="3">
    <source>
        <dbReference type="Google" id="ProtNLM"/>
    </source>
</evidence>
<sequence length="254" mass="28938">MAKADALLTSLRSAANDTARKKIIDDNDHVWGELKQWLLTLSHQKCWFSEAKDCFSHWDVEHFRPKKSAKDADGTLHDGYWWLAFAWQNFRICGNAGNRKKGTFFPLRPGCARCAPLGDIRNEDAQLLDPIDEDDPGLLSFNMVGRAIPAAHINDPWEKARVEYSVIRYNLDFPPLMDKRKAVWADCWAGIQEYLKELALYQQDKTNIIAKDRFKQAAKRVRGMMNEKKELSSVARACVLSAGDQRLVGLLQSA</sequence>
<dbReference type="AlphaFoldDB" id="A0A1L3GJR9"/>
<gene>
    <name evidence="1" type="ORF">A7E75_03765</name>
</gene>
<reference evidence="1 2" key="1">
    <citation type="journal article" date="2017" name="Genome Announc.">
        <title>Complete Genome Sequences of Two Acetylene-Fermenting Pelobacter acetylenicus Strains.</title>
        <authorList>
            <person name="Sutton J.M."/>
            <person name="Baesman S.M."/>
            <person name="Fierst J.L."/>
            <person name="Poret-Peterson A.T."/>
            <person name="Oremland R.S."/>
            <person name="Dunlap D.S."/>
            <person name="Akob D.M."/>
        </authorList>
    </citation>
    <scope>NUCLEOTIDE SEQUENCE [LARGE SCALE GENOMIC DNA]</scope>
    <source>
        <strain evidence="1 2">DSM 3247</strain>
    </source>
</reference>
<dbReference type="Proteomes" id="UP000182264">
    <property type="component" value="Chromosome"/>
</dbReference>
<dbReference type="EMBL" id="CP015518">
    <property type="protein sequence ID" value="APG26161.1"/>
    <property type="molecule type" value="Genomic_DNA"/>
</dbReference>
<protein>
    <recommendedName>
        <fullName evidence="3">TIGR02646 family protein</fullName>
    </recommendedName>
</protein>
<name>A0A1L3GJR9_SYNAC</name>
<accession>A0A1L3GJR9</accession>
<organism evidence="1 2">
    <name type="scientific">Syntrophotalea acetylenica</name>
    <name type="common">Pelobacter acetylenicus</name>
    <dbReference type="NCBI Taxonomy" id="29542"/>
    <lineage>
        <taxon>Bacteria</taxon>
        <taxon>Pseudomonadati</taxon>
        <taxon>Thermodesulfobacteriota</taxon>
        <taxon>Desulfuromonadia</taxon>
        <taxon>Desulfuromonadales</taxon>
        <taxon>Syntrophotaleaceae</taxon>
        <taxon>Syntrophotalea</taxon>
    </lineage>
</organism>
<evidence type="ECO:0000313" key="1">
    <source>
        <dbReference type="EMBL" id="APG26161.1"/>
    </source>
</evidence>
<evidence type="ECO:0000313" key="2">
    <source>
        <dbReference type="Proteomes" id="UP000182264"/>
    </source>
</evidence>
<proteinExistence type="predicted"/>
<dbReference type="STRING" id="29542.A6070_12390"/>